<reference evidence="11 12" key="1">
    <citation type="submission" date="2023-02" db="EMBL/GenBank/DDBJ databases">
        <title>Genome sequence of Novosphingobium humi KACC 19094.</title>
        <authorList>
            <person name="Kim S."/>
            <person name="Heo J."/>
            <person name="Kwon S.-W."/>
        </authorList>
    </citation>
    <scope>NUCLEOTIDE SEQUENCE [LARGE SCALE GENOMIC DNA]</scope>
    <source>
        <strain evidence="11 12">KACC 19094</strain>
    </source>
</reference>
<evidence type="ECO:0000256" key="7">
    <source>
        <dbReference type="ARBA" id="ARBA00023056"/>
    </source>
</evidence>
<comment type="similarity">
    <text evidence="4 8">Belongs to the glycosyltransferase 1 family. Bacterial/plant glycogen synthase subfamily.</text>
</comment>
<evidence type="ECO:0000256" key="3">
    <source>
        <dbReference type="ARBA" id="ARBA00004964"/>
    </source>
</evidence>
<dbReference type="Gene3D" id="3.40.50.2000">
    <property type="entry name" value="Glycogen Phosphorylase B"/>
    <property type="match status" value="2"/>
</dbReference>
<feature type="domain" description="Glycosyl transferase family 1" evidence="9">
    <location>
        <begin position="310"/>
        <end position="469"/>
    </location>
</feature>
<evidence type="ECO:0000256" key="5">
    <source>
        <dbReference type="ARBA" id="ARBA00022676"/>
    </source>
</evidence>
<evidence type="ECO:0000256" key="1">
    <source>
        <dbReference type="ARBA" id="ARBA00001478"/>
    </source>
</evidence>
<gene>
    <name evidence="8 11" type="primary">glgA</name>
    <name evidence="11" type="ORF">PQ457_03370</name>
</gene>
<dbReference type="Pfam" id="PF08323">
    <property type="entry name" value="Glyco_transf_5"/>
    <property type="match status" value="1"/>
</dbReference>
<evidence type="ECO:0000256" key="6">
    <source>
        <dbReference type="ARBA" id="ARBA00022679"/>
    </source>
</evidence>
<dbReference type="PANTHER" id="PTHR45825:SF11">
    <property type="entry name" value="ALPHA AMYLASE DOMAIN-CONTAINING PROTEIN"/>
    <property type="match status" value="1"/>
</dbReference>
<comment type="catalytic activity">
    <reaction evidence="1 8">
        <text>[(1-&gt;4)-alpha-D-glucosyl](n) + ADP-alpha-D-glucose = [(1-&gt;4)-alpha-D-glucosyl](n+1) + ADP + H(+)</text>
        <dbReference type="Rhea" id="RHEA:18189"/>
        <dbReference type="Rhea" id="RHEA-COMP:9584"/>
        <dbReference type="Rhea" id="RHEA-COMP:9587"/>
        <dbReference type="ChEBI" id="CHEBI:15378"/>
        <dbReference type="ChEBI" id="CHEBI:15444"/>
        <dbReference type="ChEBI" id="CHEBI:57498"/>
        <dbReference type="ChEBI" id="CHEBI:456216"/>
        <dbReference type="EC" id="2.4.1.21"/>
    </reaction>
</comment>
<comment type="function">
    <text evidence="2 8">Synthesizes alpha-1,4-glucan chains using ADP-glucose.</text>
</comment>
<dbReference type="InterPro" id="IPR011835">
    <property type="entry name" value="GS/SS"/>
</dbReference>
<name>A0ABY7TZR8_9SPHN</name>
<dbReference type="Pfam" id="PF00534">
    <property type="entry name" value="Glycos_transf_1"/>
    <property type="match status" value="1"/>
</dbReference>
<dbReference type="SUPFAM" id="SSF53756">
    <property type="entry name" value="UDP-Glycosyltransferase/glycogen phosphorylase"/>
    <property type="match status" value="1"/>
</dbReference>
<evidence type="ECO:0000256" key="8">
    <source>
        <dbReference type="HAMAP-Rule" id="MF_00484"/>
    </source>
</evidence>
<organism evidence="11 12">
    <name type="scientific">Novosphingobium humi</name>
    <dbReference type="NCBI Taxonomy" id="2282397"/>
    <lineage>
        <taxon>Bacteria</taxon>
        <taxon>Pseudomonadati</taxon>
        <taxon>Pseudomonadota</taxon>
        <taxon>Alphaproteobacteria</taxon>
        <taxon>Sphingomonadales</taxon>
        <taxon>Sphingomonadaceae</taxon>
        <taxon>Novosphingobium</taxon>
    </lineage>
</organism>
<keyword evidence="12" id="KW-1185">Reference proteome</keyword>
<dbReference type="InterPro" id="IPR001296">
    <property type="entry name" value="Glyco_trans_1"/>
</dbReference>
<evidence type="ECO:0000256" key="2">
    <source>
        <dbReference type="ARBA" id="ARBA00002764"/>
    </source>
</evidence>
<proteinExistence type="inferred from homology"/>
<dbReference type="CDD" id="cd03791">
    <property type="entry name" value="GT5_Glycogen_synthase_DULL1-like"/>
    <property type="match status" value="1"/>
</dbReference>
<evidence type="ECO:0000313" key="12">
    <source>
        <dbReference type="Proteomes" id="UP001218231"/>
    </source>
</evidence>
<dbReference type="InterPro" id="IPR013534">
    <property type="entry name" value="Starch_synth_cat_dom"/>
</dbReference>
<keyword evidence="6 8" id="KW-0808">Transferase</keyword>
<accession>A0ABY7TZR8</accession>
<dbReference type="Proteomes" id="UP001218231">
    <property type="component" value="Chromosome"/>
</dbReference>
<dbReference type="GO" id="GO:0009011">
    <property type="term" value="F:alpha-1,4-glucan glucosyltransferase (ADP-glucose donor) activity"/>
    <property type="evidence" value="ECO:0007669"/>
    <property type="project" value="UniProtKB-EC"/>
</dbReference>
<dbReference type="RefSeq" id="WP_273618373.1">
    <property type="nucleotide sequence ID" value="NZ_CP117417.1"/>
</dbReference>
<feature type="binding site" evidence="8">
    <location>
        <position position="17"/>
    </location>
    <ligand>
        <name>ADP-alpha-D-glucose</name>
        <dbReference type="ChEBI" id="CHEBI:57498"/>
    </ligand>
</feature>
<evidence type="ECO:0000256" key="4">
    <source>
        <dbReference type="ARBA" id="ARBA00010281"/>
    </source>
</evidence>
<evidence type="ECO:0000259" key="10">
    <source>
        <dbReference type="Pfam" id="PF08323"/>
    </source>
</evidence>
<dbReference type="NCBIfam" id="TIGR02095">
    <property type="entry name" value="glgA"/>
    <property type="match status" value="1"/>
</dbReference>
<dbReference type="HAMAP" id="MF_00484">
    <property type="entry name" value="Glycogen_synth"/>
    <property type="match status" value="1"/>
</dbReference>
<evidence type="ECO:0000313" key="11">
    <source>
        <dbReference type="EMBL" id="WCT78026.1"/>
    </source>
</evidence>
<comment type="pathway">
    <text evidence="3 8">Glycan biosynthesis; glycogen biosynthesis.</text>
</comment>
<keyword evidence="7 8" id="KW-0320">Glycogen biosynthesis</keyword>
<dbReference type="NCBIfam" id="NF001899">
    <property type="entry name" value="PRK00654.1-2"/>
    <property type="match status" value="1"/>
</dbReference>
<dbReference type="PANTHER" id="PTHR45825">
    <property type="entry name" value="GRANULE-BOUND STARCH SYNTHASE 1, CHLOROPLASTIC/AMYLOPLASTIC"/>
    <property type="match status" value="1"/>
</dbReference>
<dbReference type="EC" id="2.4.1.21" evidence="8"/>
<evidence type="ECO:0000259" key="9">
    <source>
        <dbReference type="Pfam" id="PF00534"/>
    </source>
</evidence>
<sequence length="504" mass="52696">MTLRVLSLASEAVPFIKTGGLADVAGALPAAVAPHGVAMTTMLPGYPGVLARLGAQYPAPKSKRAKAAGPKVIHEWEAIFGHPARLLAETLDGAADGAPLLVLDCPVLFDRPGGPYGNEAGQDWPDNGLRFAVFARAAADVAGGIVEGMEFDLLHAHDWQAGLAPAYLKFAPYGGHSIPSVMTIHNMAFQGHFPAALFHQIGLPASAWAMNGVEYHGGVGMLKAGLEAAHAITTVSPTYALEIREPHFGMGLEGLIRSRGAQVHGIVNGIDPAEWNPATDAAIKSPFTVRSLAKRQANKRALEAEFGLDRDDGPLFIVVSRLTWQKGMDVLAQCIDHLVGLGGRLALLGSGDAGLVGELSAAAARHPGRVAVRIGYDEALSHRMQAGGDAILVPSRFEPCGLTQLYGLAYGCVPVVARTGGLADTVVDANLAAVKAGAATGVQFAAVDYASLSGAITRAISLYSQQDVWRAMQKAGMSADFTWRQSGAAYAHLYRSIALENSPA</sequence>
<protein>
    <recommendedName>
        <fullName evidence="8">Glycogen synthase</fullName>
        <ecNumber evidence="8">2.4.1.21</ecNumber>
    </recommendedName>
    <alternativeName>
        <fullName evidence="8">Starch [bacterial glycogen] synthase</fullName>
    </alternativeName>
</protein>
<dbReference type="EMBL" id="CP117417">
    <property type="protein sequence ID" value="WCT78026.1"/>
    <property type="molecule type" value="Genomic_DNA"/>
</dbReference>
<feature type="domain" description="Starch synthase catalytic" evidence="10">
    <location>
        <begin position="4"/>
        <end position="257"/>
    </location>
</feature>
<keyword evidence="5 8" id="KW-0328">Glycosyltransferase</keyword>